<accession>A0A0C2VNS9</accession>
<dbReference type="PROSITE" id="PS50977">
    <property type="entry name" value="HTH_TETR_2"/>
    <property type="match status" value="1"/>
</dbReference>
<keyword evidence="3" id="KW-0804">Transcription</keyword>
<dbReference type="Gene3D" id="1.10.357.10">
    <property type="entry name" value="Tetracycline Repressor, domain 2"/>
    <property type="match status" value="1"/>
</dbReference>
<feature type="region of interest" description="Disordered" evidence="5">
    <location>
        <begin position="1"/>
        <end position="21"/>
    </location>
</feature>
<sequence>MEGVTNAGPGRPRLTARRRPGGTARAEILDAAAELFTTRGFAATSTRHIAEAVGMRQASLYNHFATKDDILVALLADTVTPALDFAENLRPRGTSPEVKLYALSYIDAAQLITGRWNLGVLYLLPELRSDRFMSFRADRDRLREQYRALAQAVLDAIDDPASTHLAELPFRLVESVISARADALEGTPIPDAAVIAGSALHILGWRQDLDPIHTEAAELIANAETPKLSGAASAPDNFDAMRT</sequence>
<dbReference type="InterPro" id="IPR001647">
    <property type="entry name" value="HTH_TetR"/>
</dbReference>
<dbReference type="PRINTS" id="PR00455">
    <property type="entry name" value="HTHTETR"/>
</dbReference>
<evidence type="ECO:0000256" key="1">
    <source>
        <dbReference type="ARBA" id="ARBA00023015"/>
    </source>
</evidence>
<keyword evidence="2 4" id="KW-0238">DNA-binding</keyword>
<dbReference type="SUPFAM" id="SSF46689">
    <property type="entry name" value="Homeodomain-like"/>
    <property type="match status" value="1"/>
</dbReference>
<reference evidence="6 7" key="1">
    <citation type="journal article" date="2017" name="Poromechanics V (2013)">
        <title>Genomic Characterization of the Arsenic-Tolerant Actinobacterium, &lt;i&gt;Rhodococcus erythropolis&lt;/i&gt; S43.</title>
        <authorList>
            <person name="Retamal-Morales G."/>
            <person name="Mehnert M."/>
            <person name="Schwabe R."/>
            <person name="Tischler D."/>
            <person name="Schloemann M."/>
            <person name="Levican G.J."/>
        </authorList>
    </citation>
    <scope>NUCLEOTIDE SEQUENCE [LARGE SCALE GENOMIC DNA]</scope>
    <source>
        <strain evidence="6 7">S43</strain>
    </source>
</reference>
<dbReference type="GO" id="GO:0003700">
    <property type="term" value="F:DNA-binding transcription factor activity"/>
    <property type="evidence" value="ECO:0007669"/>
    <property type="project" value="TreeGrafter"/>
</dbReference>
<dbReference type="AlphaFoldDB" id="A0A0C2VNS9"/>
<dbReference type="PANTHER" id="PTHR30055">
    <property type="entry name" value="HTH-TYPE TRANSCRIPTIONAL REGULATOR RUTR"/>
    <property type="match status" value="1"/>
</dbReference>
<dbReference type="Pfam" id="PF00440">
    <property type="entry name" value="TetR_N"/>
    <property type="match status" value="1"/>
</dbReference>
<dbReference type="GO" id="GO:0000976">
    <property type="term" value="F:transcription cis-regulatory region binding"/>
    <property type="evidence" value="ECO:0007669"/>
    <property type="project" value="TreeGrafter"/>
</dbReference>
<dbReference type="EMBL" id="MRBO01000349">
    <property type="protein sequence ID" value="KAB2585297.1"/>
    <property type="molecule type" value="Genomic_DNA"/>
</dbReference>
<proteinExistence type="predicted"/>
<evidence type="ECO:0000313" key="6">
    <source>
        <dbReference type="EMBL" id="KAB2585297.1"/>
    </source>
</evidence>
<keyword evidence="1" id="KW-0805">Transcription regulation</keyword>
<gene>
    <name evidence="6" type="ORF">BS297_11140</name>
</gene>
<comment type="caution">
    <text evidence="6">The sequence shown here is derived from an EMBL/GenBank/DDBJ whole genome shotgun (WGS) entry which is preliminary data.</text>
</comment>
<dbReference type="PANTHER" id="PTHR30055:SF234">
    <property type="entry name" value="HTH-TYPE TRANSCRIPTIONAL REGULATOR BETI"/>
    <property type="match status" value="1"/>
</dbReference>
<evidence type="ECO:0000256" key="5">
    <source>
        <dbReference type="SAM" id="MobiDB-lite"/>
    </source>
</evidence>
<dbReference type="InterPro" id="IPR009057">
    <property type="entry name" value="Homeodomain-like_sf"/>
</dbReference>
<evidence type="ECO:0000256" key="2">
    <source>
        <dbReference type="ARBA" id="ARBA00023125"/>
    </source>
</evidence>
<evidence type="ECO:0000256" key="4">
    <source>
        <dbReference type="PROSITE-ProRule" id="PRU00335"/>
    </source>
</evidence>
<feature type="DNA-binding region" description="H-T-H motif" evidence="4">
    <location>
        <begin position="45"/>
        <end position="64"/>
    </location>
</feature>
<dbReference type="InterPro" id="IPR050109">
    <property type="entry name" value="HTH-type_TetR-like_transc_reg"/>
</dbReference>
<organism evidence="6 7">
    <name type="scientific">Rhodococcus erythropolis</name>
    <name type="common">Arthrobacter picolinophilus</name>
    <dbReference type="NCBI Taxonomy" id="1833"/>
    <lineage>
        <taxon>Bacteria</taxon>
        <taxon>Bacillati</taxon>
        <taxon>Actinomycetota</taxon>
        <taxon>Actinomycetes</taxon>
        <taxon>Mycobacteriales</taxon>
        <taxon>Nocardiaceae</taxon>
        <taxon>Rhodococcus</taxon>
        <taxon>Rhodococcus erythropolis group</taxon>
    </lineage>
</organism>
<evidence type="ECO:0000256" key="3">
    <source>
        <dbReference type="ARBA" id="ARBA00023163"/>
    </source>
</evidence>
<protein>
    <submittedName>
        <fullName evidence="6">TetR family transcriptional regulator</fullName>
    </submittedName>
</protein>
<evidence type="ECO:0000313" key="7">
    <source>
        <dbReference type="Proteomes" id="UP000325576"/>
    </source>
</evidence>
<name>A0A0C2VNS9_RHOER</name>
<dbReference type="RefSeq" id="WP_042951822.1">
    <property type="nucleotide sequence ID" value="NZ_JANFQN010000006.1"/>
</dbReference>
<dbReference type="Proteomes" id="UP000325576">
    <property type="component" value="Unassembled WGS sequence"/>
</dbReference>